<keyword evidence="1" id="KW-1133">Transmembrane helix</keyword>
<dbReference type="EMBL" id="BMOK01000020">
    <property type="protein sequence ID" value="GGL64768.1"/>
    <property type="molecule type" value="Genomic_DNA"/>
</dbReference>
<feature type="transmembrane region" description="Helical" evidence="1">
    <location>
        <begin position="34"/>
        <end position="50"/>
    </location>
</feature>
<evidence type="ECO:0000313" key="2">
    <source>
        <dbReference type="EMBL" id="GGL64768.1"/>
    </source>
</evidence>
<feature type="transmembrane region" description="Helical" evidence="1">
    <location>
        <begin position="157"/>
        <end position="174"/>
    </location>
</feature>
<evidence type="ECO:0000313" key="3">
    <source>
        <dbReference type="Proteomes" id="UP000654670"/>
    </source>
</evidence>
<gene>
    <name evidence="2" type="primary">yfhP</name>
    <name evidence="2" type="ORF">GCM10007968_30940</name>
</gene>
<feature type="transmembrane region" description="Helical" evidence="1">
    <location>
        <begin position="127"/>
        <end position="151"/>
    </location>
</feature>
<dbReference type="InterPro" id="IPR007404">
    <property type="entry name" value="YdjM-like"/>
</dbReference>
<dbReference type="PANTHER" id="PTHR40031:SF1">
    <property type="entry name" value="MEMBRANE-BOUND METAL-DEPENDENT HYDROLASE"/>
    <property type="match status" value="1"/>
</dbReference>
<dbReference type="PANTHER" id="PTHR40031">
    <property type="entry name" value="HYPOTHETICAL MEMBRANE SPANNING PROTEIN"/>
    <property type="match status" value="1"/>
</dbReference>
<keyword evidence="1" id="KW-0812">Transmembrane</keyword>
<keyword evidence="3" id="KW-1185">Reference proteome</keyword>
<keyword evidence="1" id="KW-0472">Membrane</keyword>
<proteinExistence type="predicted"/>
<dbReference type="AlphaFoldDB" id="A0A917W578"/>
<reference evidence="2" key="2">
    <citation type="submission" date="2020-09" db="EMBL/GenBank/DDBJ databases">
        <authorList>
            <person name="Sun Q."/>
            <person name="Ohkuma M."/>
        </authorList>
    </citation>
    <scope>NUCLEOTIDE SEQUENCE</scope>
    <source>
        <strain evidence="2">JCM 15325</strain>
    </source>
</reference>
<dbReference type="RefSeq" id="WP_188805005.1">
    <property type="nucleotide sequence ID" value="NZ_BMOK01000020.1"/>
</dbReference>
<protein>
    <recommendedName>
        <fullName evidence="4">Metal-dependent hydrolase</fullName>
    </recommendedName>
</protein>
<comment type="caution">
    <text evidence="2">The sequence shown here is derived from an EMBL/GenBank/DDBJ whole genome shotgun (WGS) entry which is preliminary data.</text>
</comment>
<dbReference type="InterPro" id="IPR053170">
    <property type="entry name" value="Transcription_regulator"/>
</dbReference>
<sequence length="328" mass="37406">MDTATHVVMGFGLAGLATLDPAVAADPLTFHAVMLGAVAGSVIPDIDTVLKLKNNAAYIRNHRGMTHSLPATALWPFIIAAFLLPLFPGTDADTFLFWTLLAVSFHVFVDIFNAYGTQAARPFREKWIALGIINIFDPFIFSLHLMGFVIWQTSGHPGETFATVYAVLIGYYILRTVQHRRTVRFIKDRLPALTNIYLSPTLHWSHYHVAAESADHFYVGKIEGRQLKLIDTFDRRPIDPDNEIVQSAMCDKNVRAFLSFSPIYRWEIREQNGRFVMQFVDLRYFTRGMYPFTATVWLNKKHVVESSFTGWVYSEKKLRRKLVLAQSK</sequence>
<evidence type="ECO:0008006" key="4">
    <source>
        <dbReference type="Google" id="ProtNLM"/>
    </source>
</evidence>
<dbReference type="Pfam" id="PF04307">
    <property type="entry name" value="YdjM"/>
    <property type="match status" value="1"/>
</dbReference>
<feature type="transmembrane region" description="Helical" evidence="1">
    <location>
        <begin position="71"/>
        <end position="89"/>
    </location>
</feature>
<dbReference type="Proteomes" id="UP000654670">
    <property type="component" value="Unassembled WGS sequence"/>
</dbReference>
<organism evidence="2 3">
    <name type="scientific">Sporolactobacillus putidus</name>
    <dbReference type="NCBI Taxonomy" id="492735"/>
    <lineage>
        <taxon>Bacteria</taxon>
        <taxon>Bacillati</taxon>
        <taxon>Bacillota</taxon>
        <taxon>Bacilli</taxon>
        <taxon>Bacillales</taxon>
        <taxon>Sporolactobacillaceae</taxon>
        <taxon>Sporolactobacillus</taxon>
    </lineage>
</organism>
<feature type="transmembrane region" description="Helical" evidence="1">
    <location>
        <begin position="95"/>
        <end position="115"/>
    </location>
</feature>
<reference evidence="2" key="1">
    <citation type="journal article" date="2014" name="Int. J. Syst. Evol. Microbiol.">
        <title>Complete genome sequence of Corynebacterium casei LMG S-19264T (=DSM 44701T), isolated from a smear-ripened cheese.</title>
        <authorList>
            <consortium name="US DOE Joint Genome Institute (JGI-PGF)"/>
            <person name="Walter F."/>
            <person name="Albersmeier A."/>
            <person name="Kalinowski J."/>
            <person name="Ruckert C."/>
        </authorList>
    </citation>
    <scope>NUCLEOTIDE SEQUENCE</scope>
    <source>
        <strain evidence="2">JCM 15325</strain>
    </source>
</reference>
<evidence type="ECO:0000256" key="1">
    <source>
        <dbReference type="SAM" id="Phobius"/>
    </source>
</evidence>
<name>A0A917W578_9BACL</name>
<accession>A0A917W578</accession>